<gene>
    <name evidence="1" type="ORF">AFR_16900</name>
</gene>
<organism evidence="1 2">
    <name type="scientific">Actinoplanes friuliensis DSM 7358</name>
    <dbReference type="NCBI Taxonomy" id="1246995"/>
    <lineage>
        <taxon>Bacteria</taxon>
        <taxon>Bacillati</taxon>
        <taxon>Actinomycetota</taxon>
        <taxon>Actinomycetes</taxon>
        <taxon>Micromonosporales</taxon>
        <taxon>Micromonosporaceae</taxon>
        <taxon>Actinoplanes</taxon>
    </lineage>
</organism>
<accession>U5VXG3</accession>
<name>U5VXG3_9ACTN</name>
<keyword evidence="2" id="KW-1185">Reference proteome</keyword>
<dbReference type="AlphaFoldDB" id="U5VXG3"/>
<protein>
    <submittedName>
        <fullName evidence="1">Uncharacterized protein</fullName>
    </submittedName>
</protein>
<dbReference type="RefSeq" id="WP_023361792.1">
    <property type="nucleotide sequence ID" value="NC_022657.1"/>
</dbReference>
<proteinExistence type="predicted"/>
<dbReference type="OrthoDB" id="4557975at2"/>
<dbReference type="KEGG" id="afs:AFR_16900"/>
<reference evidence="1 2" key="1">
    <citation type="journal article" date="2014" name="J. Biotechnol.">
        <title>Complete genome sequence of the actinobacterium Actinoplanes friuliensis HAG 010964, producer of the lipopeptide antibiotic friulimycin.</title>
        <authorList>
            <person name="Ruckert C."/>
            <person name="Szczepanowski R."/>
            <person name="Albersmeier A."/>
            <person name="Goesmann A."/>
            <person name="Fischer N."/>
            <person name="Steinkamper A."/>
            <person name="Puhler A."/>
            <person name="Biener R."/>
            <person name="Schwartz D."/>
            <person name="Kalinowski J."/>
        </authorList>
    </citation>
    <scope>NUCLEOTIDE SEQUENCE [LARGE SCALE GENOMIC DNA]</scope>
    <source>
        <strain evidence="1 2">DSM 7358</strain>
    </source>
</reference>
<dbReference type="Proteomes" id="UP000017746">
    <property type="component" value="Chromosome"/>
</dbReference>
<evidence type="ECO:0000313" key="1">
    <source>
        <dbReference type="EMBL" id="AGZ41658.1"/>
    </source>
</evidence>
<sequence>MSTREIPDHILDQLLVGLVFYEAELTLGHFEPGGAALVSDSFGAVFTWLWRDNPVKATMLIADFVAQLRYYHHNANRAVDLETVLRGLPPALREASPEEIEAMNERLRREVPMFVGLDRNERA</sequence>
<dbReference type="HOGENOM" id="CLU_2010344_0_0_11"/>
<dbReference type="EMBL" id="CP006272">
    <property type="protein sequence ID" value="AGZ41658.1"/>
    <property type="molecule type" value="Genomic_DNA"/>
</dbReference>
<evidence type="ECO:0000313" key="2">
    <source>
        <dbReference type="Proteomes" id="UP000017746"/>
    </source>
</evidence>
<dbReference type="PATRIC" id="fig|1246995.3.peg.3429"/>